<reference evidence="2" key="1">
    <citation type="submission" date="2016-08" db="EMBL/GenBank/DDBJ databases">
        <authorList>
            <person name="Loux V."/>
            <person name="Rue O."/>
        </authorList>
    </citation>
    <scope>NUCLEOTIDE SEQUENCE [LARGE SCALE GENOMIC DNA]</scope>
    <source>
        <strain evidence="2">INRA Bc05-F1</strain>
    </source>
</reference>
<protein>
    <submittedName>
        <fullName evidence="1">Uncharacterized protein</fullName>
    </submittedName>
</protein>
<evidence type="ECO:0000313" key="1">
    <source>
        <dbReference type="EMBL" id="SCB92270.1"/>
    </source>
</evidence>
<dbReference type="Proteomes" id="UP000196052">
    <property type="component" value="Unassembled WGS sequence"/>
</dbReference>
<evidence type="ECO:0000313" key="2">
    <source>
        <dbReference type="Proteomes" id="UP000196052"/>
    </source>
</evidence>
<gene>
    <name evidence="1" type="ORF">BC05F1_00794</name>
</gene>
<sequence>MFSGIPMEPFSETALEMKESLQNELAFFGGYTNGYIGYLPTKEEYVYGGYEVELSPVVYGPATNLLMPPEENTASLIVQRVMKSYNV</sequence>
<dbReference type="EMBL" id="FMBE01000012">
    <property type="protein sequence ID" value="SCB92270.1"/>
    <property type="molecule type" value="Genomic_DNA"/>
</dbReference>
<name>A0A1C4ACJ9_9BACI</name>
<proteinExistence type="predicted"/>
<accession>A0A1C4ACJ9</accession>
<organism evidence="1 2">
    <name type="scientific">Bacillus wiedmannii</name>
    <dbReference type="NCBI Taxonomy" id="1890302"/>
    <lineage>
        <taxon>Bacteria</taxon>
        <taxon>Bacillati</taxon>
        <taxon>Bacillota</taxon>
        <taxon>Bacilli</taxon>
        <taxon>Bacillales</taxon>
        <taxon>Bacillaceae</taxon>
        <taxon>Bacillus</taxon>
        <taxon>Bacillus cereus group</taxon>
    </lineage>
</organism>
<dbReference type="AlphaFoldDB" id="A0A1C4ACJ9"/>